<keyword evidence="1" id="KW-0732">Signal</keyword>
<evidence type="ECO:0000313" key="3">
    <source>
        <dbReference type="Proteomes" id="UP001158576"/>
    </source>
</evidence>
<keyword evidence="3" id="KW-1185">Reference proteome</keyword>
<evidence type="ECO:0000313" key="2">
    <source>
        <dbReference type="EMBL" id="CAG5096258.1"/>
    </source>
</evidence>
<sequence length="72" mass="8421">MTRAIYFFFLICSAAVSASEHFHGEKRNWAFGDLMNPDGSFAFDSKRSFEPSFRMHKRNTPIGSAWRNWLDK</sequence>
<feature type="chain" id="PRO_5046452983" evidence="1">
    <location>
        <begin position="19"/>
        <end position="72"/>
    </location>
</feature>
<accession>A0ABN7SA29</accession>
<dbReference type="EMBL" id="OU015569">
    <property type="protein sequence ID" value="CAG5096258.1"/>
    <property type="molecule type" value="Genomic_DNA"/>
</dbReference>
<protein>
    <submittedName>
        <fullName evidence="2">Oidioi.mRNA.OKI2018_I69.XSR.g14538.t1.cds</fullName>
    </submittedName>
</protein>
<feature type="signal peptide" evidence="1">
    <location>
        <begin position="1"/>
        <end position="18"/>
    </location>
</feature>
<reference evidence="2 3" key="1">
    <citation type="submission" date="2021-04" db="EMBL/GenBank/DDBJ databases">
        <authorList>
            <person name="Bliznina A."/>
        </authorList>
    </citation>
    <scope>NUCLEOTIDE SEQUENCE [LARGE SCALE GENOMIC DNA]</scope>
</reference>
<organism evidence="2 3">
    <name type="scientific">Oikopleura dioica</name>
    <name type="common">Tunicate</name>
    <dbReference type="NCBI Taxonomy" id="34765"/>
    <lineage>
        <taxon>Eukaryota</taxon>
        <taxon>Metazoa</taxon>
        <taxon>Chordata</taxon>
        <taxon>Tunicata</taxon>
        <taxon>Appendicularia</taxon>
        <taxon>Copelata</taxon>
        <taxon>Oikopleuridae</taxon>
        <taxon>Oikopleura</taxon>
    </lineage>
</organism>
<dbReference type="Proteomes" id="UP001158576">
    <property type="component" value="Chromosome XSR"/>
</dbReference>
<proteinExistence type="predicted"/>
<gene>
    <name evidence="2" type="ORF">OKIOD_LOCUS6096</name>
</gene>
<evidence type="ECO:0000256" key="1">
    <source>
        <dbReference type="SAM" id="SignalP"/>
    </source>
</evidence>
<name>A0ABN7SA29_OIKDI</name>